<comment type="caution">
    <text evidence="1">The sequence shown here is derived from an EMBL/GenBank/DDBJ whole genome shotgun (WGS) entry which is preliminary data.</text>
</comment>
<protein>
    <submittedName>
        <fullName evidence="1">Uncharacterized protein</fullName>
    </submittedName>
</protein>
<evidence type="ECO:0000313" key="1">
    <source>
        <dbReference type="EMBL" id="CAD8117891.1"/>
    </source>
</evidence>
<keyword evidence="2" id="KW-1185">Reference proteome</keyword>
<dbReference type="OMA" id="ICVAKHE"/>
<organism evidence="1 2">
    <name type="scientific">Paramecium primaurelia</name>
    <dbReference type="NCBI Taxonomy" id="5886"/>
    <lineage>
        <taxon>Eukaryota</taxon>
        <taxon>Sar</taxon>
        <taxon>Alveolata</taxon>
        <taxon>Ciliophora</taxon>
        <taxon>Intramacronucleata</taxon>
        <taxon>Oligohymenophorea</taxon>
        <taxon>Peniculida</taxon>
        <taxon>Parameciidae</taxon>
        <taxon>Paramecium</taxon>
    </lineage>
</organism>
<dbReference type="AlphaFoldDB" id="A0A8S1QQT9"/>
<name>A0A8S1QQT9_PARPR</name>
<gene>
    <name evidence="1" type="ORF">PPRIM_AZ9-3.1.T2150005</name>
</gene>
<proteinExistence type="predicted"/>
<accession>A0A8S1QQT9</accession>
<dbReference type="Proteomes" id="UP000688137">
    <property type="component" value="Unassembled WGS sequence"/>
</dbReference>
<dbReference type="EMBL" id="CAJJDM010000224">
    <property type="protein sequence ID" value="CAD8117891.1"/>
    <property type="molecule type" value="Genomic_DNA"/>
</dbReference>
<reference evidence="1" key="1">
    <citation type="submission" date="2021-01" db="EMBL/GenBank/DDBJ databases">
        <authorList>
            <consortium name="Genoscope - CEA"/>
            <person name="William W."/>
        </authorList>
    </citation>
    <scope>NUCLEOTIDE SEQUENCE</scope>
</reference>
<sequence>MNCSDHPQNPITVICVAKHECQRKLCAQCAYEHNVELQQLLPIMLFQDQLQNKLKEFKLEDKKQLDQSRLSFKSLLSETEKMLQTLWAKFYSSINYL</sequence>
<evidence type="ECO:0000313" key="2">
    <source>
        <dbReference type="Proteomes" id="UP000688137"/>
    </source>
</evidence>